<dbReference type="STRING" id="1850246.LPB138_08855"/>
<dbReference type="OrthoDB" id="1121506at2"/>
<dbReference type="PROSITE" id="PS51257">
    <property type="entry name" value="PROKAR_LIPOPROTEIN"/>
    <property type="match status" value="1"/>
</dbReference>
<feature type="signal peptide" evidence="1">
    <location>
        <begin position="1"/>
        <end position="18"/>
    </location>
</feature>
<dbReference type="KEGG" id="lul:LPB138_08855"/>
<sequence length="118" mass="13210">MKKHILILLALTSFIACDETIFVEDISEETVTIIAPAHEVSLDTGVINFNWETVNEATDYQLQIATPSFDAATQIVVDTLMTTNSLSYELVPNEYQWRVKALNSSFETIYTTSSLTVN</sequence>
<accession>A0A1D8P884</accession>
<dbReference type="EMBL" id="CP017478">
    <property type="protein sequence ID" value="AOW20779.1"/>
    <property type="molecule type" value="Genomic_DNA"/>
</dbReference>
<evidence type="ECO:0000313" key="3">
    <source>
        <dbReference type="Proteomes" id="UP000176050"/>
    </source>
</evidence>
<evidence type="ECO:0000313" key="2">
    <source>
        <dbReference type="EMBL" id="AOW20779.1"/>
    </source>
</evidence>
<keyword evidence="1" id="KW-0732">Signal</keyword>
<name>A0A1D8P884_9FLAO</name>
<keyword evidence="3" id="KW-1185">Reference proteome</keyword>
<dbReference type="Gene3D" id="2.60.40.10">
    <property type="entry name" value="Immunoglobulins"/>
    <property type="match status" value="1"/>
</dbReference>
<dbReference type="InterPro" id="IPR013783">
    <property type="entry name" value="Ig-like_fold"/>
</dbReference>
<proteinExistence type="predicted"/>
<feature type="chain" id="PRO_5009110957" description="Fibronectin type-III domain-containing protein" evidence="1">
    <location>
        <begin position="19"/>
        <end position="118"/>
    </location>
</feature>
<dbReference type="Proteomes" id="UP000176050">
    <property type="component" value="Chromosome"/>
</dbReference>
<gene>
    <name evidence="2" type="ORF">LPB138_08855</name>
</gene>
<organism evidence="2 3">
    <name type="scientific">Urechidicola croceus</name>
    <dbReference type="NCBI Taxonomy" id="1850246"/>
    <lineage>
        <taxon>Bacteria</taxon>
        <taxon>Pseudomonadati</taxon>
        <taxon>Bacteroidota</taxon>
        <taxon>Flavobacteriia</taxon>
        <taxon>Flavobacteriales</taxon>
        <taxon>Flavobacteriaceae</taxon>
        <taxon>Urechidicola</taxon>
    </lineage>
</organism>
<protein>
    <recommendedName>
        <fullName evidence="4">Fibronectin type-III domain-containing protein</fullName>
    </recommendedName>
</protein>
<reference evidence="2 3" key="1">
    <citation type="submission" date="2016-10" db="EMBL/GenBank/DDBJ databases">
        <title>Lutibacter sp. LPB0138, isolated from marine gastropod.</title>
        <authorList>
            <person name="Kim E."/>
            <person name="Yi H."/>
        </authorList>
    </citation>
    <scope>NUCLEOTIDE SEQUENCE [LARGE SCALE GENOMIC DNA]</scope>
    <source>
        <strain evidence="2 3">LPB0138</strain>
    </source>
</reference>
<evidence type="ECO:0000256" key="1">
    <source>
        <dbReference type="SAM" id="SignalP"/>
    </source>
</evidence>
<dbReference type="RefSeq" id="WP_070236943.1">
    <property type="nucleotide sequence ID" value="NZ_CP017478.1"/>
</dbReference>
<dbReference type="AlphaFoldDB" id="A0A1D8P884"/>
<evidence type="ECO:0008006" key="4">
    <source>
        <dbReference type="Google" id="ProtNLM"/>
    </source>
</evidence>